<evidence type="ECO:0000313" key="3">
    <source>
        <dbReference type="EMBL" id="EGT31764.1"/>
    </source>
</evidence>
<feature type="compositionally biased region" description="Basic residues" evidence="1">
    <location>
        <begin position="291"/>
        <end position="303"/>
    </location>
</feature>
<evidence type="ECO:0000256" key="1">
    <source>
        <dbReference type="SAM" id="MobiDB-lite"/>
    </source>
</evidence>
<dbReference type="Proteomes" id="UP000008068">
    <property type="component" value="Unassembled WGS sequence"/>
</dbReference>
<dbReference type="STRING" id="135651.G0NIA6"/>
<feature type="compositionally biased region" description="Basic and acidic residues" evidence="1">
    <location>
        <begin position="281"/>
        <end position="290"/>
    </location>
</feature>
<dbReference type="PANTHER" id="PTHR35366:SF3">
    <property type="entry name" value="CW-TYPE DOMAIN-CONTAINING PROTEIN"/>
    <property type="match status" value="1"/>
</dbReference>
<name>G0NIA6_CAEBE</name>
<reference evidence="4" key="1">
    <citation type="submission" date="2011-07" db="EMBL/GenBank/DDBJ databases">
        <authorList>
            <consortium name="Caenorhabditis brenneri Sequencing and Analysis Consortium"/>
            <person name="Wilson R.K."/>
        </authorList>
    </citation>
    <scope>NUCLEOTIDE SEQUENCE [LARGE SCALE GENOMIC DNA]</scope>
    <source>
        <strain evidence="4">PB2801</strain>
    </source>
</reference>
<keyword evidence="2" id="KW-1133">Transmembrane helix</keyword>
<dbReference type="InParanoid" id="G0NIA6"/>
<dbReference type="HOGENOM" id="CLU_750564_0_0_1"/>
<accession>G0NIA6</accession>
<dbReference type="PANTHER" id="PTHR35366">
    <property type="entry name" value="PROTEIN CBG18620"/>
    <property type="match status" value="1"/>
</dbReference>
<dbReference type="AlphaFoldDB" id="G0NIA6"/>
<keyword evidence="2" id="KW-0812">Transmembrane</keyword>
<evidence type="ECO:0000313" key="4">
    <source>
        <dbReference type="Proteomes" id="UP000008068"/>
    </source>
</evidence>
<organism evidence="4">
    <name type="scientific">Caenorhabditis brenneri</name>
    <name type="common">Nematode worm</name>
    <dbReference type="NCBI Taxonomy" id="135651"/>
    <lineage>
        <taxon>Eukaryota</taxon>
        <taxon>Metazoa</taxon>
        <taxon>Ecdysozoa</taxon>
        <taxon>Nematoda</taxon>
        <taxon>Chromadorea</taxon>
        <taxon>Rhabditida</taxon>
        <taxon>Rhabditina</taxon>
        <taxon>Rhabditomorpha</taxon>
        <taxon>Rhabditoidea</taxon>
        <taxon>Rhabditidae</taxon>
        <taxon>Peloderinae</taxon>
        <taxon>Caenorhabditis</taxon>
    </lineage>
</organism>
<sequence>MTFYHGIDDFYKLFFKQDGKDVQVARQENDYDPQNADIATVKNKDVIPYSIELLTQFLSHKSIRIGTMEANIDFEGHLEFQNDIEKIEKVVKNQVLRADKLIFPKHPIRFGYQFFIDFTCIDEMKIQGYLTCWISSQNQVPVAMYFDKVNSSKRTDVCKTDLFMLTPIESNLEKAKERLLLHIEQYDSKGYPPEFGEIFRVGTYCEVHSQLKKGYRAPPSSSHRWVDNGIVMHTRTTKCGTWTNMYQVEHEKKYLEKYKTAHTDTEAYDREMDLLTKKLQDAEGQKEKLRSQKNQKNRKKKGKGTPFMEEDDPFLPPVKEWLAQRQNTERIRRRLEEKFTDSRSFLFIVFGFGAILSSFLVYFLYSLVF</sequence>
<evidence type="ECO:0000256" key="2">
    <source>
        <dbReference type="SAM" id="Phobius"/>
    </source>
</evidence>
<protein>
    <submittedName>
        <fullName evidence="3">Uncharacterized protein</fullName>
    </submittedName>
</protein>
<feature type="region of interest" description="Disordered" evidence="1">
    <location>
        <begin position="281"/>
        <end position="309"/>
    </location>
</feature>
<dbReference type="EMBL" id="GL379889">
    <property type="protein sequence ID" value="EGT31764.1"/>
    <property type="molecule type" value="Genomic_DNA"/>
</dbReference>
<proteinExistence type="predicted"/>
<keyword evidence="2" id="KW-0472">Membrane</keyword>
<gene>
    <name evidence="3" type="ORF">CAEBREN_20783</name>
</gene>
<feature type="transmembrane region" description="Helical" evidence="2">
    <location>
        <begin position="344"/>
        <end position="365"/>
    </location>
</feature>
<keyword evidence="4" id="KW-1185">Reference proteome</keyword>